<dbReference type="STRING" id="4096.A0A1U7VJ62"/>
<dbReference type="AlphaFoldDB" id="A0A1U7VJ62"/>
<gene>
    <name evidence="3" type="primary">LOC104213986</name>
</gene>
<proteinExistence type="predicted"/>
<organism evidence="2 3">
    <name type="scientific">Nicotiana sylvestris</name>
    <name type="common">Wood tobacco</name>
    <name type="synonym">South American tobacco</name>
    <dbReference type="NCBI Taxonomy" id="4096"/>
    <lineage>
        <taxon>Eukaryota</taxon>
        <taxon>Viridiplantae</taxon>
        <taxon>Streptophyta</taxon>
        <taxon>Embryophyta</taxon>
        <taxon>Tracheophyta</taxon>
        <taxon>Spermatophyta</taxon>
        <taxon>Magnoliopsida</taxon>
        <taxon>eudicotyledons</taxon>
        <taxon>Gunneridae</taxon>
        <taxon>Pentapetalae</taxon>
        <taxon>asterids</taxon>
        <taxon>lamiids</taxon>
        <taxon>Solanales</taxon>
        <taxon>Solanaceae</taxon>
        <taxon>Nicotianoideae</taxon>
        <taxon>Nicotianeae</taxon>
        <taxon>Nicotiana</taxon>
    </lineage>
</organism>
<sequence>MKKLWEELNTLNIHAKCACKYTCGARENIYKAEHDRRLIQFLMGLNEVYTVVRGSILVMNPLPTIAQAFSILIQEEKQREVKPSNNFSMDSAALNVSGSGNSNFRTNYNQQGNNNNNGYKGNQLNSRPRPFCDYCKRPGYTKDKCYKLHGFPQSSRFNKGRRIVGNIFGQSNEAVAVKDNRNGPQEQDQSRHMHMFTKYICILLQGPSLKRPLEIGKAKTDNSPNETHSTCQYLIGTGPHECEPSLFEEVVVKFAWQEAMNQEFQALYANKTWDLVPLPIGKKAIRCKWVYKIKHKADGSVERFKARLVVKGYTQQTGID</sequence>
<dbReference type="RefSeq" id="XP_009761875.1">
    <property type="nucleotide sequence ID" value="XM_009763573.1"/>
</dbReference>
<feature type="domain" description="Reverse transcriptase Ty1/copia-type" evidence="1">
    <location>
        <begin position="270"/>
        <end position="320"/>
    </location>
</feature>
<dbReference type="PANTHER" id="PTHR34222">
    <property type="entry name" value="GAG_PRE-INTEGRS DOMAIN-CONTAINING PROTEIN"/>
    <property type="match status" value="1"/>
</dbReference>
<reference evidence="2" key="1">
    <citation type="journal article" date="2013" name="Genome Biol.">
        <title>Reference genomes and transcriptomes of Nicotiana sylvestris and Nicotiana tomentosiformis.</title>
        <authorList>
            <person name="Sierro N."/>
            <person name="Battey J.N."/>
            <person name="Ouadi S."/>
            <person name="Bovet L."/>
            <person name="Goepfert S."/>
            <person name="Bakaher N."/>
            <person name="Peitsch M.C."/>
            <person name="Ivanov N.V."/>
        </authorList>
    </citation>
    <scope>NUCLEOTIDE SEQUENCE [LARGE SCALE GENOMIC DNA]</scope>
</reference>
<dbReference type="eggNOG" id="KOG0017">
    <property type="taxonomic scope" value="Eukaryota"/>
</dbReference>
<evidence type="ECO:0000313" key="2">
    <source>
        <dbReference type="Proteomes" id="UP000189701"/>
    </source>
</evidence>
<protein>
    <submittedName>
        <fullName evidence="3">Uncharacterized protein LOC104213986</fullName>
    </submittedName>
</protein>
<evidence type="ECO:0000259" key="1">
    <source>
        <dbReference type="Pfam" id="PF07727"/>
    </source>
</evidence>
<dbReference type="Proteomes" id="UP000189701">
    <property type="component" value="Unplaced"/>
</dbReference>
<accession>A0A1U7VJ62</accession>
<name>A0A1U7VJ62_NICSY</name>
<reference evidence="3" key="2">
    <citation type="submission" date="2025-08" db="UniProtKB">
        <authorList>
            <consortium name="RefSeq"/>
        </authorList>
    </citation>
    <scope>IDENTIFICATION</scope>
    <source>
        <tissue evidence="3">Leaf</tissue>
    </source>
</reference>
<dbReference type="InterPro" id="IPR013103">
    <property type="entry name" value="RVT_2"/>
</dbReference>
<evidence type="ECO:0000313" key="3">
    <source>
        <dbReference type="RefSeq" id="XP_009761875.1"/>
    </source>
</evidence>
<dbReference type="Pfam" id="PF07727">
    <property type="entry name" value="RVT_2"/>
    <property type="match status" value="1"/>
</dbReference>
<dbReference type="PANTHER" id="PTHR34222:SF89">
    <property type="match status" value="1"/>
</dbReference>
<keyword evidence="2" id="KW-1185">Reference proteome</keyword>